<dbReference type="InterPro" id="IPR007344">
    <property type="entry name" value="GrpB/CoaE"/>
</dbReference>
<reference evidence="2 3" key="1">
    <citation type="submission" date="2020-07" db="EMBL/GenBank/DDBJ databases">
        <title>Sequencing the genomes of 1000 actinobacteria strains.</title>
        <authorList>
            <person name="Klenk H.-P."/>
        </authorList>
    </citation>
    <scope>NUCLEOTIDE SEQUENCE [LARGE SCALE GENOMIC DNA]</scope>
    <source>
        <strain evidence="2 3">DSM 19087</strain>
    </source>
</reference>
<evidence type="ECO:0000256" key="1">
    <source>
        <dbReference type="SAM" id="MobiDB-lite"/>
    </source>
</evidence>
<gene>
    <name evidence="2" type="ORF">BJ975_000058</name>
</gene>
<protein>
    <submittedName>
        <fullName evidence="2">GrpB-like predicted nucleotidyltransferase (UPF0157 family)</fullName>
    </submittedName>
</protein>
<dbReference type="Proteomes" id="UP000587211">
    <property type="component" value="Unassembled WGS sequence"/>
</dbReference>
<dbReference type="Pfam" id="PF04229">
    <property type="entry name" value="GrpB"/>
    <property type="match status" value="1"/>
</dbReference>
<sequence>MDRERLLDFSEAPAPAGASPWVEGFGPGTDLTIAEPDPRWASDFEALRAQIAGALGPSVVVEHVGSTSVPGLPAKPIVDVDVIVPDPDDEAAYVPALEAVGLVLAVREPWWQGHRLLRCADPRANVHVFGPEATEPVRHRIFRDWLRTHPDDRDRYAAAKLAASAGGGHVMEYNVRKQDVLREILVRAIEASAP</sequence>
<dbReference type="PANTHER" id="PTHR34822:SF1">
    <property type="entry name" value="GRPB FAMILY PROTEIN"/>
    <property type="match status" value="1"/>
</dbReference>
<evidence type="ECO:0000313" key="3">
    <source>
        <dbReference type="Proteomes" id="UP000587211"/>
    </source>
</evidence>
<keyword evidence="3" id="KW-1185">Reference proteome</keyword>
<dbReference type="EMBL" id="JACBZN010000001">
    <property type="protein sequence ID" value="NYI36683.1"/>
    <property type="molecule type" value="Genomic_DNA"/>
</dbReference>
<organism evidence="2 3">
    <name type="scientific">Aeromicrobium tamlense</name>
    <dbReference type="NCBI Taxonomy" id="375541"/>
    <lineage>
        <taxon>Bacteria</taxon>
        <taxon>Bacillati</taxon>
        <taxon>Actinomycetota</taxon>
        <taxon>Actinomycetes</taxon>
        <taxon>Propionibacteriales</taxon>
        <taxon>Nocardioidaceae</taxon>
        <taxon>Aeromicrobium</taxon>
    </lineage>
</organism>
<dbReference type="InterPro" id="IPR043519">
    <property type="entry name" value="NT_sf"/>
</dbReference>
<dbReference type="RefSeq" id="WP_218845693.1">
    <property type="nucleotide sequence ID" value="NZ_JACBZN010000001.1"/>
</dbReference>
<feature type="region of interest" description="Disordered" evidence="1">
    <location>
        <begin position="1"/>
        <end position="21"/>
    </location>
</feature>
<accession>A0ABX2SFV1</accession>
<name>A0ABX2SFV1_9ACTN</name>
<evidence type="ECO:0000313" key="2">
    <source>
        <dbReference type="EMBL" id="NYI36683.1"/>
    </source>
</evidence>
<proteinExistence type="predicted"/>
<comment type="caution">
    <text evidence="2">The sequence shown here is derived from an EMBL/GenBank/DDBJ whole genome shotgun (WGS) entry which is preliminary data.</text>
</comment>
<dbReference type="Gene3D" id="3.30.460.10">
    <property type="entry name" value="Beta Polymerase, domain 2"/>
    <property type="match status" value="1"/>
</dbReference>
<dbReference type="PANTHER" id="PTHR34822">
    <property type="entry name" value="GRPB DOMAIN PROTEIN (AFU_ORTHOLOGUE AFUA_1G01530)"/>
    <property type="match status" value="1"/>
</dbReference>
<dbReference type="SUPFAM" id="SSF81301">
    <property type="entry name" value="Nucleotidyltransferase"/>
    <property type="match status" value="1"/>
</dbReference>